<comment type="caution">
    <text evidence="1">The sequence shown here is derived from an EMBL/GenBank/DDBJ whole genome shotgun (WGS) entry which is preliminary data.</text>
</comment>
<accession>A0ACC3D0X1</accession>
<keyword evidence="2" id="KW-1185">Reference proteome</keyword>
<reference evidence="1" key="1">
    <citation type="submission" date="2024-09" db="EMBL/GenBank/DDBJ databases">
        <title>Black Yeasts Isolated from many extreme environments.</title>
        <authorList>
            <person name="Coleine C."/>
            <person name="Stajich J.E."/>
            <person name="Selbmann L."/>
        </authorList>
    </citation>
    <scope>NUCLEOTIDE SEQUENCE</scope>
    <source>
        <strain evidence="1">CCFEE 5737</strain>
    </source>
</reference>
<feature type="non-terminal residue" evidence="1">
    <location>
        <position position="1"/>
    </location>
</feature>
<gene>
    <name evidence="1" type="ORF">LTS18_009146</name>
</gene>
<dbReference type="Proteomes" id="UP001186974">
    <property type="component" value="Unassembled WGS sequence"/>
</dbReference>
<organism evidence="1 2">
    <name type="scientific">Coniosporium uncinatum</name>
    <dbReference type="NCBI Taxonomy" id="93489"/>
    <lineage>
        <taxon>Eukaryota</taxon>
        <taxon>Fungi</taxon>
        <taxon>Dikarya</taxon>
        <taxon>Ascomycota</taxon>
        <taxon>Pezizomycotina</taxon>
        <taxon>Dothideomycetes</taxon>
        <taxon>Dothideomycetes incertae sedis</taxon>
        <taxon>Coniosporium</taxon>
    </lineage>
</organism>
<protein>
    <submittedName>
        <fullName evidence="1">Uncharacterized protein</fullName>
    </submittedName>
</protein>
<proteinExistence type="predicted"/>
<feature type="non-terminal residue" evidence="1">
    <location>
        <position position="204"/>
    </location>
</feature>
<name>A0ACC3D0X1_9PEZI</name>
<sequence>PPLAVWDETEDHQSTVPDLSSLKFANETVDQELAMTAKEKRKKQKASRSYDVTVYESPPPQPLHQSLDTPSEVVDEPPAAFDEPPSPFDALPVPSNIPPPLLSHIPPVPFNEPPAPLDEAPVIVGYVNLRVSSRHLTLASPYYSNMFKGSLKEADTLRTNGSVEVEIEDVDADALVVVMNIIHGKTRTVPRTVTLETLAKITVV</sequence>
<evidence type="ECO:0000313" key="1">
    <source>
        <dbReference type="EMBL" id="KAK3060175.1"/>
    </source>
</evidence>
<dbReference type="EMBL" id="JAWDJW010008796">
    <property type="protein sequence ID" value="KAK3060175.1"/>
    <property type="molecule type" value="Genomic_DNA"/>
</dbReference>
<evidence type="ECO:0000313" key="2">
    <source>
        <dbReference type="Proteomes" id="UP001186974"/>
    </source>
</evidence>